<dbReference type="Pfam" id="PF03732">
    <property type="entry name" value="Retrotrans_gag"/>
    <property type="match status" value="1"/>
</dbReference>
<evidence type="ECO:0000313" key="3">
    <source>
        <dbReference type="Proteomes" id="UP001558713"/>
    </source>
</evidence>
<dbReference type="PANTHER" id="PTHR33223:SF11">
    <property type="entry name" value="ELEMENT PROTEIN, PUTATIVE-RELATED"/>
    <property type="match status" value="1"/>
</dbReference>
<reference evidence="2 3" key="1">
    <citation type="submission" date="2024-04" db="EMBL/GenBank/DDBJ databases">
        <title>Genome assembly C_amara_ONT_v2.</title>
        <authorList>
            <person name="Yant L."/>
            <person name="Moore C."/>
            <person name="Slenker M."/>
        </authorList>
    </citation>
    <scope>NUCLEOTIDE SEQUENCE [LARGE SCALE GENOMIC DNA]</scope>
    <source>
        <tissue evidence="2">Leaf</tissue>
    </source>
</reference>
<sequence>MEDPLDHLDGFDRLCDLIKIDGVREDGIKLRLFPFSLGDKAHHWEKTLQQGFITSSDDCKGAFLTKFFSNSRTARFRNDIMGLTLRNNETFAESWERFKIYTSQCLHHGFSKESLLSRIYRGVSPRIRMLLDTASNGNILNKDAASDWELVENLAQSDSNYEDYNQQHRGRTNTEKKHREEIRTLNSKLDRLLPTQPVTLNFMGREELHKP</sequence>
<evidence type="ECO:0000313" key="2">
    <source>
        <dbReference type="EMBL" id="KAL1193290.1"/>
    </source>
</evidence>
<feature type="domain" description="Retrotransposon gag" evidence="1">
    <location>
        <begin position="31"/>
        <end position="124"/>
    </location>
</feature>
<comment type="caution">
    <text evidence="2">The sequence shown here is derived from an EMBL/GenBank/DDBJ whole genome shotgun (WGS) entry which is preliminary data.</text>
</comment>
<gene>
    <name evidence="2" type="ORF">V5N11_016117</name>
</gene>
<dbReference type="InterPro" id="IPR005162">
    <property type="entry name" value="Retrotrans_gag_dom"/>
</dbReference>
<keyword evidence="3" id="KW-1185">Reference proteome</keyword>
<proteinExistence type="predicted"/>
<accession>A0ABD0ZWB1</accession>
<organism evidence="2 3">
    <name type="scientific">Cardamine amara subsp. amara</name>
    <dbReference type="NCBI Taxonomy" id="228776"/>
    <lineage>
        <taxon>Eukaryota</taxon>
        <taxon>Viridiplantae</taxon>
        <taxon>Streptophyta</taxon>
        <taxon>Embryophyta</taxon>
        <taxon>Tracheophyta</taxon>
        <taxon>Spermatophyta</taxon>
        <taxon>Magnoliopsida</taxon>
        <taxon>eudicotyledons</taxon>
        <taxon>Gunneridae</taxon>
        <taxon>Pentapetalae</taxon>
        <taxon>rosids</taxon>
        <taxon>malvids</taxon>
        <taxon>Brassicales</taxon>
        <taxon>Brassicaceae</taxon>
        <taxon>Cardamineae</taxon>
        <taxon>Cardamine</taxon>
    </lineage>
</organism>
<dbReference type="PANTHER" id="PTHR33223">
    <property type="entry name" value="CCHC-TYPE DOMAIN-CONTAINING PROTEIN"/>
    <property type="match status" value="1"/>
</dbReference>
<dbReference type="AlphaFoldDB" id="A0ABD0ZWB1"/>
<dbReference type="Proteomes" id="UP001558713">
    <property type="component" value="Unassembled WGS sequence"/>
</dbReference>
<name>A0ABD0ZWB1_CARAN</name>
<protein>
    <recommendedName>
        <fullName evidence="1">Retrotransposon gag domain-containing protein</fullName>
    </recommendedName>
</protein>
<evidence type="ECO:0000259" key="1">
    <source>
        <dbReference type="Pfam" id="PF03732"/>
    </source>
</evidence>
<dbReference type="EMBL" id="JBANAX010000790">
    <property type="protein sequence ID" value="KAL1193290.1"/>
    <property type="molecule type" value="Genomic_DNA"/>
</dbReference>